<dbReference type="KEGG" id="mai:MICA_2389"/>
<dbReference type="EMBL" id="CP002382">
    <property type="protein sequence ID" value="AEP10691.1"/>
    <property type="molecule type" value="Genomic_DNA"/>
</dbReference>
<keyword evidence="3" id="KW-1185">Reference proteome</keyword>
<dbReference type="SUPFAM" id="SSF53098">
    <property type="entry name" value="Ribonuclease H-like"/>
    <property type="match status" value="1"/>
</dbReference>
<protein>
    <submittedName>
        <fullName evidence="2">Uncharacterized protein</fullName>
    </submittedName>
</protein>
<feature type="region of interest" description="Disordered" evidence="1">
    <location>
        <begin position="1580"/>
        <end position="1604"/>
    </location>
</feature>
<dbReference type="STRING" id="856793.MICA_2389"/>
<dbReference type="RefSeq" id="WP_014103914.1">
    <property type="nucleotide sequence ID" value="NC_016026.1"/>
</dbReference>
<dbReference type="Gene3D" id="3.40.50.10710">
    <property type="entry name" value="Metallo-hydrolase/oxidoreductase"/>
    <property type="match status" value="1"/>
</dbReference>
<dbReference type="OrthoDB" id="9763470at2"/>
<dbReference type="Gene3D" id="3.60.15.10">
    <property type="entry name" value="Ribonuclease Z/Hydroxyacylglutathione hydrolase-like"/>
    <property type="match status" value="1"/>
</dbReference>
<feature type="region of interest" description="Disordered" evidence="1">
    <location>
        <begin position="1"/>
        <end position="22"/>
    </location>
</feature>
<proteinExistence type="predicted"/>
<reference evidence="2 3" key="1">
    <citation type="journal article" date="2011" name="BMC Genomics">
        <title>Genomic insights into an obligate epibiotic bacterial predator: Micavibrio aeruginosavorus ARL-13.</title>
        <authorList>
            <person name="Wang Z."/>
            <person name="Kadouri D."/>
            <person name="Wu M."/>
        </authorList>
    </citation>
    <scope>NUCLEOTIDE SEQUENCE [LARGE SCALE GENOMIC DNA]</scope>
    <source>
        <strain evidence="2 3">ARL-13</strain>
    </source>
</reference>
<evidence type="ECO:0000313" key="3">
    <source>
        <dbReference type="Proteomes" id="UP000009286"/>
    </source>
</evidence>
<dbReference type="HOGENOM" id="CLU_244140_0_0_5"/>
<evidence type="ECO:0000313" key="2">
    <source>
        <dbReference type="EMBL" id="AEP10691.1"/>
    </source>
</evidence>
<dbReference type="Proteomes" id="UP000009286">
    <property type="component" value="Chromosome"/>
</dbReference>
<dbReference type="InterPro" id="IPR012337">
    <property type="entry name" value="RNaseH-like_sf"/>
</dbReference>
<sequence length="1604" mass="180687">MTNTTNTPDQDNIPNANSGDVKKTPKAVMSLGRIFERAADFDLRYFPIEIGVDAQKYYESRPSGYAGVKFYAEQGAIHGVHADVNPATDGSIAIAIEHWVHRPNGDNITTPFMTLKAEPAKHKGKDVMRITELVVQGEAINLHDRRAVAAAVTTCQQVLETLRLEQRMPMLGNIAKDAGLKIKPLPNTYKDGNARLAYEEGRKNITRSLRIPPQYVPAVTGFFQQGYAARPGQPVLFHAATRGAVSGGDKDSVRYSLQAEMVRGETADHTNVEMTLAKKDLAASHDYQDHNLVKLSFRPVRSEKGKGLVELSAAMIGDRKQRVSDHKNMVRILHFAHDAMLDVRDGIVPDLGDIIGYTNTQKAISGVPALTKEEGARFTTRILGGNPTNEHLPGRERGLGANCFADHYEYIDDKGKLVTESLVRDVGIMALDRDKTGYDAKMAFAGDYYRHRNNPKHKPKYQAAATFITHWHYDHNGGVPHMLLAGYVMDHVICNAATKMHIEDICKKLDVPKEWMPKKWTVIDSLIDSKKELQISKHITAEFGWTPHSAPTNWVFVKTPKGSLFHYSDAKFDQTVESNPVFDVERITALKPTMVTVDSTRASFTGPIKREDDVKKGMVKFINESPDKAPVTLHIGTNAARLVTTADAYGETDRDTIVLGASLRFTKKVLEKIGRKNGKTLKEHARQAFGRRILNFTPTGVGVNAILNGDIRHHGLVVTGTHNEQMSILNRLIENKDQKNLGFITPQRYKFIVSQTGIPGSEKHYNEVIQFLERRGYEYVVEHASGHGGQEDVERMMDMAGAPYGLATHGDVPQRAHSAALMVKHGMTAINPSEQDVIQISDEKGCAIIGQEKSMMTYITIKRPKDQHFGGGEDVEYLTKIVPPEIKTPVGDMIREIADAREDNGDEKHRLKLRRAARDQHDAVLNIDGANLNPKQRRVPMSLPDYYIQNGFMRGITYDTETTQLGRYAGIHQFAAVQYDLLGDANEKWANYYQILPRTILPDLDALLTTNVMPSALYEKPPVDAKGAFNNPGELNGAFPPRLFYFKIKEFLEQSKQVSFKDEKGNEFTTSRLYIDAEQKPEDASRSKAKGDNGVNVYEQKTINYVLDPTKKKELKSPRVVHIKTMVDGANIFNADNMWMQQLAFAAGDLNYFPMSSGGIRSSDIRNKARMFAYLRPDKFKVRRKPENPDFPDFTVEGLMISNNLVSKKDGAAHEGRNDVIMERRLDQFMREIDPELYTRMTMNANKAEVKKYLGGTHNGMVYPRHLLTYVNRTAYKACANIGVYVGRSTERRYANKAVLFNVSDFDPKEFMHMGPQEIAEIMSDRNHRLHKAFEIISINKQPLVTSVERGIAIGANRGASLEQMKANKHFIERNPEMAANMVRAMEMARHFPDFDRKQTLEERVYSPAFMEMSAHDKALAKLFVPCAEEFASAKESDRINRERAHALDQFHSVQVRERYVAVLYRAQIEHAQLFGKTKNYLHPDDLAREKAKEKARIHGLIDTDAVSLGRLEMQIKRAHENWEERMAGKSKKDRALAEAILKETENLVQDIKTKIANNDPDWALSADDYRLLGLDDNRPYGTYQRPLAKSKVRTPKPPKQNLG</sequence>
<gene>
    <name evidence="2" type="ordered locus">MICA_2389</name>
</gene>
<dbReference type="PANTHER" id="PTHR43694:SF1">
    <property type="entry name" value="RIBONUCLEASE J"/>
    <property type="match status" value="1"/>
</dbReference>
<dbReference type="PANTHER" id="PTHR43694">
    <property type="entry name" value="RIBONUCLEASE J"/>
    <property type="match status" value="1"/>
</dbReference>
<dbReference type="SUPFAM" id="SSF56281">
    <property type="entry name" value="Metallo-hydrolase/oxidoreductase"/>
    <property type="match status" value="1"/>
</dbReference>
<feature type="compositionally biased region" description="Polar residues" evidence="1">
    <location>
        <begin position="1"/>
        <end position="18"/>
    </location>
</feature>
<accession>G2KMJ8</accession>
<dbReference type="eggNOG" id="COG2925">
    <property type="taxonomic scope" value="Bacteria"/>
</dbReference>
<name>G2KMJ8_MICAA</name>
<dbReference type="InterPro" id="IPR036866">
    <property type="entry name" value="RibonucZ/Hydroxyglut_hydro"/>
</dbReference>
<dbReference type="InterPro" id="IPR042173">
    <property type="entry name" value="RNase_J_2"/>
</dbReference>
<organism evidence="2 3">
    <name type="scientific">Micavibrio aeruginosavorus (strain ARL-13)</name>
    <dbReference type="NCBI Taxonomy" id="856793"/>
    <lineage>
        <taxon>Bacteria</taxon>
        <taxon>Pseudomonadati</taxon>
        <taxon>Bdellovibrionota</taxon>
        <taxon>Bdellovibrionia</taxon>
        <taxon>Bdellovibrionales</taxon>
        <taxon>Pseudobdellovibrionaceae</taxon>
        <taxon>Micavibrio</taxon>
    </lineage>
</organism>
<evidence type="ECO:0000256" key="1">
    <source>
        <dbReference type="SAM" id="MobiDB-lite"/>
    </source>
</evidence>
<dbReference type="eggNOG" id="COG0595">
    <property type="taxonomic scope" value="Bacteria"/>
</dbReference>